<dbReference type="InterPro" id="IPR016292">
    <property type="entry name" value="Epoxide_hydrolase"/>
</dbReference>
<keyword evidence="6" id="KW-1185">Reference proteome</keyword>
<dbReference type="PANTHER" id="PTHR21661:SF71">
    <property type="entry name" value="EPOXIDE HYDROLASE N-TERMINAL DOMAIN-CONTAINING PROTEIN"/>
    <property type="match status" value="1"/>
</dbReference>
<reference evidence="5" key="1">
    <citation type="journal article" date="2020" name="Stud. Mycol.">
        <title>101 Dothideomycetes genomes: a test case for predicting lifestyles and emergence of pathogens.</title>
        <authorList>
            <person name="Haridas S."/>
            <person name="Albert R."/>
            <person name="Binder M."/>
            <person name="Bloem J."/>
            <person name="Labutti K."/>
            <person name="Salamov A."/>
            <person name="Andreopoulos B."/>
            <person name="Baker S."/>
            <person name="Barry K."/>
            <person name="Bills G."/>
            <person name="Bluhm B."/>
            <person name="Cannon C."/>
            <person name="Castanera R."/>
            <person name="Culley D."/>
            <person name="Daum C."/>
            <person name="Ezra D."/>
            <person name="Gonzalez J."/>
            <person name="Henrissat B."/>
            <person name="Kuo A."/>
            <person name="Liang C."/>
            <person name="Lipzen A."/>
            <person name="Lutzoni F."/>
            <person name="Magnuson J."/>
            <person name="Mondo S."/>
            <person name="Nolan M."/>
            <person name="Ohm R."/>
            <person name="Pangilinan J."/>
            <person name="Park H.-J."/>
            <person name="Ramirez L."/>
            <person name="Alfaro M."/>
            <person name="Sun H."/>
            <person name="Tritt A."/>
            <person name="Yoshinaga Y."/>
            <person name="Zwiers L.-H."/>
            <person name="Turgeon B."/>
            <person name="Goodwin S."/>
            <person name="Spatafora J."/>
            <person name="Crous P."/>
            <person name="Grigoriev I."/>
        </authorList>
    </citation>
    <scope>NUCLEOTIDE SEQUENCE</scope>
    <source>
        <strain evidence="5">CBS 123094</strain>
    </source>
</reference>
<evidence type="ECO:0000256" key="3">
    <source>
        <dbReference type="SAM" id="MobiDB-lite"/>
    </source>
</evidence>
<dbReference type="Proteomes" id="UP000799779">
    <property type="component" value="Unassembled WGS sequence"/>
</dbReference>
<sequence length="537" mass="60040">MGELLKDGENQLDAVLPYSMHVSSRYLELTKRKLQSTRLPRELELPEDRRWQQGTPKAVLEPLLDYWLEQYDWRKQESHFNSSLPQFRTTIKLPLDTPATTTSSDDNKSGETAASQSLRIHFVHKRSKHENAIPLLFCHNWPSSFIEVSKCIDALTDPHSLADSGAGTQQAFHVVAPSIPGFGFSDASPREDFGMRDTAGYFHGLMERLGYKQYVAHGTGWGFHICRALALAHPQSCLAVHTANPSFEKPALKRSPVAYFKHCIARLTKARIPFLSFGYVPSELKTNSTSSAQEHDAAQDPLNPYTSLGPTLSSLYSHRPQTLSFSLCDSPVGLLAALLDVIHTRAPSTTPLHSRSRSPFLSPVELEMEEARRSRGSLPTDIRTLPTVHEEEPEPPPSPQSIDVDNRTYTWTPTEVLTWTMLQWLPGPEASLRWLRRAHLDTLPSGPSSTAYMSVPLAISTFRNGNTSPLSTTPLMWGSAVWNITWVKRHVRAAHLPAWEAPDVLVLDMRECFGTLLAQGAITLPHANLPVRERVQT</sequence>
<dbReference type="OrthoDB" id="7130006at2759"/>
<dbReference type="GO" id="GO:0004301">
    <property type="term" value="F:epoxide hydrolase activity"/>
    <property type="evidence" value="ECO:0007669"/>
    <property type="project" value="TreeGrafter"/>
</dbReference>
<feature type="domain" description="Epoxide hydrolase N-terminal" evidence="4">
    <location>
        <begin position="17"/>
        <end position="148"/>
    </location>
</feature>
<dbReference type="PANTHER" id="PTHR21661">
    <property type="entry name" value="EPOXIDE HYDROLASE 1-RELATED"/>
    <property type="match status" value="1"/>
</dbReference>
<gene>
    <name evidence="5" type="ORF">P154DRAFT_299841</name>
</gene>
<dbReference type="EMBL" id="ML977618">
    <property type="protein sequence ID" value="KAF1996963.1"/>
    <property type="molecule type" value="Genomic_DNA"/>
</dbReference>
<evidence type="ECO:0000256" key="1">
    <source>
        <dbReference type="ARBA" id="ARBA00010088"/>
    </source>
</evidence>
<dbReference type="InterPro" id="IPR029058">
    <property type="entry name" value="AB_hydrolase_fold"/>
</dbReference>
<dbReference type="PIRSF" id="PIRSF001112">
    <property type="entry name" value="Epoxide_hydrolase"/>
    <property type="match status" value="1"/>
</dbReference>
<dbReference type="InterPro" id="IPR010497">
    <property type="entry name" value="Epoxide_hydro_N"/>
</dbReference>
<organism evidence="5 6">
    <name type="scientific">Amniculicola lignicola CBS 123094</name>
    <dbReference type="NCBI Taxonomy" id="1392246"/>
    <lineage>
        <taxon>Eukaryota</taxon>
        <taxon>Fungi</taxon>
        <taxon>Dikarya</taxon>
        <taxon>Ascomycota</taxon>
        <taxon>Pezizomycotina</taxon>
        <taxon>Dothideomycetes</taxon>
        <taxon>Pleosporomycetidae</taxon>
        <taxon>Pleosporales</taxon>
        <taxon>Amniculicolaceae</taxon>
        <taxon>Amniculicola</taxon>
    </lineage>
</organism>
<dbReference type="AlphaFoldDB" id="A0A6A5W524"/>
<name>A0A6A5W524_9PLEO</name>
<evidence type="ECO:0000259" key="4">
    <source>
        <dbReference type="Pfam" id="PF06441"/>
    </source>
</evidence>
<comment type="similarity">
    <text evidence="1">Belongs to the peptidase S33 family.</text>
</comment>
<evidence type="ECO:0000313" key="5">
    <source>
        <dbReference type="EMBL" id="KAF1996963.1"/>
    </source>
</evidence>
<dbReference type="Pfam" id="PF06441">
    <property type="entry name" value="EHN"/>
    <property type="match status" value="1"/>
</dbReference>
<dbReference type="SUPFAM" id="SSF53474">
    <property type="entry name" value="alpha/beta-Hydrolases"/>
    <property type="match status" value="1"/>
</dbReference>
<dbReference type="Gene3D" id="3.40.50.1820">
    <property type="entry name" value="alpha/beta hydrolase"/>
    <property type="match status" value="1"/>
</dbReference>
<keyword evidence="2 5" id="KW-0378">Hydrolase</keyword>
<dbReference type="GO" id="GO:0097176">
    <property type="term" value="P:epoxide metabolic process"/>
    <property type="evidence" value="ECO:0007669"/>
    <property type="project" value="TreeGrafter"/>
</dbReference>
<evidence type="ECO:0000256" key="2">
    <source>
        <dbReference type="ARBA" id="ARBA00022801"/>
    </source>
</evidence>
<accession>A0A6A5W524</accession>
<protein>
    <submittedName>
        <fullName evidence="5">Alpha/beta-hydrolase</fullName>
    </submittedName>
</protein>
<feature type="region of interest" description="Disordered" evidence="3">
    <location>
        <begin position="370"/>
        <end position="406"/>
    </location>
</feature>
<evidence type="ECO:0000313" key="6">
    <source>
        <dbReference type="Proteomes" id="UP000799779"/>
    </source>
</evidence>
<proteinExistence type="inferred from homology"/>